<accession>A0AAD8G3J1</accession>
<sequence length="164" mass="18468">ILQADVVHALRVSEKLTAVQKPLPFEDSSYFPYILHYSFIYWKKLKDTLLNPDSSGEKALTVQGEGQGGASTPIPARIRKIVTCNLKKEKRDAPQEMPLPGSLQEENRLLPQELWRIEDLLSQTLIERDELLMKNRAVNDLTKAIPSRTKIDSSAILGFDPAIS</sequence>
<name>A0AAD8G3J1_ACIOX</name>
<dbReference type="EMBL" id="JAGXEW010000016">
    <property type="protein sequence ID" value="KAK1162709.1"/>
    <property type="molecule type" value="Genomic_DNA"/>
</dbReference>
<proteinExistence type="predicted"/>
<gene>
    <name evidence="1" type="primary">CROCC2</name>
    <name evidence="1" type="ORF">AOXY_G17627</name>
</gene>
<dbReference type="Proteomes" id="UP001230051">
    <property type="component" value="Unassembled WGS sequence"/>
</dbReference>
<organism evidence="1 2">
    <name type="scientific">Acipenser oxyrinchus oxyrinchus</name>
    <dbReference type="NCBI Taxonomy" id="40147"/>
    <lineage>
        <taxon>Eukaryota</taxon>
        <taxon>Metazoa</taxon>
        <taxon>Chordata</taxon>
        <taxon>Craniata</taxon>
        <taxon>Vertebrata</taxon>
        <taxon>Euteleostomi</taxon>
        <taxon>Actinopterygii</taxon>
        <taxon>Chondrostei</taxon>
        <taxon>Acipenseriformes</taxon>
        <taxon>Acipenseridae</taxon>
        <taxon>Acipenser</taxon>
    </lineage>
</organism>
<reference evidence="1" key="1">
    <citation type="submission" date="2022-02" db="EMBL/GenBank/DDBJ databases">
        <title>Atlantic sturgeon de novo genome assembly.</title>
        <authorList>
            <person name="Stock M."/>
            <person name="Klopp C."/>
            <person name="Guiguen Y."/>
            <person name="Cabau C."/>
            <person name="Parinello H."/>
            <person name="Santidrian Yebra-Pimentel E."/>
            <person name="Kuhl H."/>
            <person name="Dirks R.P."/>
            <person name="Guessner J."/>
            <person name="Wuertz S."/>
            <person name="Du K."/>
            <person name="Schartl M."/>
        </authorList>
    </citation>
    <scope>NUCLEOTIDE SEQUENCE</scope>
    <source>
        <strain evidence="1">STURGEONOMICS-FGT-2020</strain>
        <tissue evidence="1">Whole blood</tissue>
    </source>
</reference>
<comment type="caution">
    <text evidence="1">The sequence shown here is derived from an EMBL/GenBank/DDBJ whole genome shotgun (WGS) entry which is preliminary data.</text>
</comment>
<feature type="non-terminal residue" evidence="1">
    <location>
        <position position="1"/>
    </location>
</feature>
<keyword evidence="2" id="KW-1185">Reference proteome</keyword>
<evidence type="ECO:0000313" key="1">
    <source>
        <dbReference type="EMBL" id="KAK1162709.1"/>
    </source>
</evidence>
<protein>
    <submittedName>
        <fullName evidence="1">Ciliary rootlet coiled-coil protein 2</fullName>
    </submittedName>
</protein>
<evidence type="ECO:0000313" key="2">
    <source>
        <dbReference type="Proteomes" id="UP001230051"/>
    </source>
</evidence>
<dbReference type="AlphaFoldDB" id="A0AAD8G3J1"/>